<sequence length="253" mass="29364">MNKNREEKAMTRKVQLFLLHFAGGNAYSYEFLKPYLHDNVEFIPLELPGRGRRFNDNFIKSRAEAVHDYVSQINNKRNQALPYIIFGHSMGASLGLSVAYEMQRLEDQPQLLVVSGNSGPGAPQIKGKPKKEKRYLMDDETFKNELRELGGIPEEVLENEELYTFFEPIMRSDFEILEKDTLSNELNIKLLCPIYAMMGSDEDESVNIENWSRYSIAECSFELFKGNHFFIHKHPKQIINTIFNIFKKTEVPL</sequence>
<dbReference type="Proteomes" id="UP000244090">
    <property type="component" value="Unassembled WGS sequence"/>
</dbReference>
<dbReference type="InterPro" id="IPR012223">
    <property type="entry name" value="TEII"/>
</dbReference>
<dbReference type="InterPro" id="IPR029058">
    <property type="entry name" value="AB_hydrolase_fold"/>
</dbReference>
<dbReference type="InterPro" id="IPR001031">
    <property type="entry name" value="Thioesterase"/>
</dbReference>
<comment type="similarity">
    <text evidence="1">Belongs to the thioesterase family.</text>
</comment>
<evidence type="ECO:0000256" key="1">
    <source>
        <dbReference type="ARBA" id="ARBA00007169"/>
    </source>
</evidence>
<organism evidence="3 4">
    <name type="scientific">Kordia periserrulae</name>
    <dbReference type="NCBI Taxonomy" id="701523"/>
    <lineage>
        <taxon>Bacteria</taxon>
        <taxon>Pseudomonadati</taxon>
        <taxon>Bacteroidota</taxon>
        <taxon>Flavobacteriia</taxon>
        <taxon>Flavobacteriales</taxon>
        <taxon>Flavobacteriaceae</taxon>
        <taxon>Kordia</taxon>
    </lineage>
</organism>
<feature type="domain" description="Thioesterase" evidence="2">
    <location>
        <begin position="15"/>
        <end position="244"/>
    </location>
</feature>
<proteinExistence type="inferred from homology"/>
<dbReference type="SUPFAM" id="SSF53474">
    <property type="entry name" value="alpha/beta-Hydrolases"/>
    <property type="match status" value="1"/>
</dbReference>
<dbReference type="Pfam" id="PF00975">
    <property type="entry name" value="Thioesterase"/>
    <property type="match status" value="1"/>
</dbReference>
<accession>A0A2T6C499</accession>
<dbReference type="PANTHER" id="PTHR11487">
    <property type="entry name" value="THIOESTERASE"/>
    <property type="match status" value="1"/>
</dbReference>
<dbReference type="RefSeq" id="WP_108114105.1">
    <property type="nucleotide sequence ID" value="NZ_QBKT01000002.1"/>
</dbReference>
<dbReference type="Gene3D" id="3.40.50.1820">
    <property type="entry name" value="alpha/beta hydrolase"/>
    <property type="match status" value="1"/>
</dbReference>
<dbReference type="EMBL" id="QBKT01000002">
    <property type="protein sequence ID" value="PTX63151.1"/>
    <property type="molecule type" value="Genomic_DNA"/>
</dbReference>
<evidence type="ECO:0000259" key="2">
    <source>
        <dbReference type="Pfam" id="PF00975"/>
    </source>
</evidence>
<name>A0A2T6C499_9FLAO</name>
<dbReference type="GO" id="GO:0008610">
    <property type="term" value="P:lipid biosynthetic process"/>
    <property type="evidence" value="ECO:0007669"/>
    <property type="project" value="TreeGrafter"/>
</dbReference>
<protein>
    <submittedName>
        <fullName evidence="3">Surfactin synthase thioesterase subunit</fullName>
    </submittedName>
</protein>
<dbReference type="PANTHER" id="PTHR11487:SF0">
    <property type="entry name" value="S-ACYL FATTY ACID SYNTHASE THIOESTERASE, MEDIUM CHAIN"/>
    <property type="match status" value="1"/>
</dbReference>
<dbReference type="AlphaFoldDB" id="A0A2T6C499"/>
<evidence type="ECO:0000313" key="4">
    <source>
        <dbReference type="Proteomes" id="UP000244090"/>
    </source>
</evidence>
<comment type="caution">
    <text evidence="3">The sequence shown here is derived from an EMBL/GenBank/DDBJ whole genome shotgun (WGS) entry which is preliminary data.</text>
</comment>
<evidence type="ECO:0000313" key="3">
    <source>
        <dbReference type="EMBL" id="PTX63151.1"/>
    </source>
</evidence>
<reference evidence="3 4" key="1">
    <citation type="submission" date="2018-04" db="EMBL/GenBank/DDBJ databases">
        <title>Genomic Encyclopedia of Archaeal and Bacterial Type Strains, Phase II (KMG-II): from individual species to whole genera.</title>
        <authorList>
            <person name="Goeker M."/>
        </authorList>
    </citation>
    <scope>NUCLEOTIDE SEQUENCE [LARGE SCALE GENOMIC DNA]</scope>
    <source>
        <strain evidence="3 4">DSM 25731</strain>
    </source>
</reference>
<keyword evidence="4" id="KW-1185">Reference proteome</keyword>
<gene>
    <name evidence="3" type="ORF">C8N46_102554</name>
</gene>
<dbReference type="OrthoDB" id="2213423at2"/>